<keyword evidence="2" id="KW-0175">Coiled coil</keyword>
<protein>
    <recommendedName>
        <fullName evidence="3">IC97/Casc1 N-terminal domain-containing protein</fullName>
    </recommendedName>
</protein>
<gene>
    <name evidence="4" type="ORF">BSTOLATCC_MIC25202</name>
</gene>
<comment type="similarity">
    <text evidence="1">Belongs to the DNAI7 family.</text>
</comment>
<feature type="domain" description="IC97/Casc1 N-terminal" evidence="3">
    <location>
        <begin position="2"/>
        <end position="91"/>
    </location>
</feature>
<comment type="caution">
    <text evidence="4">The sequence shown here is derived from an EMBL/GenBank/DDBJ whole genome shotgun (WGS) entry which is preliminary data.</text>
</comment>
<proteinExistence type="inferred from homology"/>
<dbReference type="AlphaFoldDB" id="A0AAU9J1Y9"/>
<dbReference type="GO" id="GO:0048487">
    <property type="term" value="F:beta-tubulin binding"/>
    <property type="evidence" value="ECO:0007669"/>
    <property type="project" value="TreeGrafter"/>
</dbReference>
<accession>A0AAU9J1Y9</accession>
<dbReference type="EMBL" id="CAJZBQ010000024">
    <property type="protein sequence ID" value="CAG9319959.1"/>
    <property type="molecule type" value="Genomic_DNA"/>
</dbReference>
<keyword evidence="5" id="KW-1185">Reference proteome</keyword>
<dbReference type="InterPro" id="IPR031826">
    <property type="entry name" value="IC97/Casc1_N"/>
</dbReference>
<dbReference type="GO" id="GO:0008017">
    <property type="term" value="F:microtubule binding"/>
    <property type="evidence" value="ECO:0007669"/>
    <property type="project" value="TreeGrafter"/>
</dbReference>
<feature type="coiled-coil region" evidence="2">
    <location>
        <begin position="15"/>
        <end position="42"/>
    </location>
</feature>
<organism evidence="4 5">
    <name type="scientific">Blepharisma stoltei</name>
    <dbReference type="NCBI Taxonomy" id="1481888"/>
    <lineage>
        <taxon>Eukaryota</taxon>
        <taxon>Sar</taxon>
        <taxon>Alveolata</taxon>
        <taxon>Ciliophora</taxon>
        <taxon>Postciliodesmatophora</taxon>
        <taxon>Heterotrichea</taxon>
        <taxon>Heterotrichida</taxon>
        <taxon>Blepharismidae</taxon>
        <taxon>Blepharisma</taxon>
    </lineage>
</organism>
<name>A0AAU9J1Y9_9CILI</name>
<dbReference type="Proteomes" id="UP001162131">
    <property type="component" value="Unassembled WGS sequence"/>
</dbReference>
<evidence type="ECO:0000313" key="4">
    <source>
        <dbReference type="EMBL" id="CAG9319959.1"/>
    </source>
</evidence>
<dbReference type="InterPro" id="IPR023247">
    <property type="entry name" value="IC97/Dnai7-like"/>
</dbReference>
<dbReference type="PANTHER" id="PTHR20929">
    <property type="entry name" value="LUNG ADENOMA SUSCEPTIBILITY 1-RELATED"/>
    <property type="match status" value="1"/>
</dbReference>
<evidence type="ECO:0000313" key="5">
    <source>
        <dbReference type="Proteomes" id="UP001162131"/>
    </source>
</evidence>
<dbReference type="Pfam" id="PF15927">
    <property type="entry name" value="Casc1_N"/>
    <property type="match status" value="1"/>
</dbReference>
<dbReference type="GO" id="GO:0005930">
    <property type="term" value="C:axoneme"/>
    <property type="evidence" value="ECO:0007669"/>
    <property type="project" value="TreeGrafter"/>
</dbReference>
<dbReference type="PANTHER" id="PTHR20929:SF11">
    <property type="entry name" value="DYNEIN AXONEMAL INTERMEDIATE CHAIN 7"/>
    <property type="match status" value="1"/>
</dbReference>
<sequence length="532" mass="61481">MPDPTIEKQMTAYITLLSEQKIEDLEEALNKFQQTEKIVKNIYYSLGDALEEYNSVKKMWCYNYITTLRSLAKRKIDEAISEILMHADEHLLKPPEPVSSTLTATSKHMKGALDPVQVKETYIKSQREEIRVGLWLNYQNTGHKFKPIDFDELTMYADMPRQYADDPCVMRAMWTNSNLISTMIETPELVVGGVYEVHIYRFPELPKNVREWRLRPVKTLENMLVQRPYPPSDLISGMSLSNINPLKMMYQLPSNVYLPDPNGYKVCWWDSTTLSWSNNEISDLNFDAVSKTIAFKIKKLAPLAVVIPRITDYPYSYFYLRAVSDDQVLLDITGKRMPFSFIITPGNLEFVNTQNIIELRYLEGVKMPPGALLFELSTCGVHLIPEPRDCEASGIKNKSLDAEELAIMDLSMNIRTFAFRSSKWNKDASEEMVLVRVRENLEYDSFFAEDEEHDWRTVAWHANKCHFVNARENASEMNLNIPQGHETHFMLQIAMNGNCTELAENRMNELKSVDLSDTVKKTLRLLKILSFT</sequence>
<reference evidence="4" key="1">
    <citation type="submission" date="2021-09" db="EMBL/GenBank/DDBJ databases">
        <authorList>
            <consortium name="AG Swart"/>
            <person name="Singh M."/>
            <person name="Singh A."/>
            <person name="Seah K."/>
            <person name="Emmerich C."/>
        </authorList>
    </citation>
    <scope>NUCLEOTIDE SEQUENCE</scope>
    <source>
        <strain evidence="4">ATCC30299</strain>
    </source>
</reference>
<evidence type="ECO:0000259" key="3">
    <source>
        <dbReference type="Pfam" id="PF15927"/>
    </source>
</evidence>
<evidence type="ECO:0000256" key="2">
    <source>
        <dbReference type="SAM" id="Coils"/>
    </source>
</evidence>
<evidence type="ECO:0000256" key="1">
    <source>
        <dbReference type="ARBA" id="ARBA00024332"/>
    </source>
</evidence>